<evidence type="ECO:0000256" key="2">
    <source>
        <dbReference type="ARBA" id="ARBA00023136"/>
    </source>
</evidence>
<keyword evidence="2" id="KW-0472">Membrane</keyword>
<evidence type="ECO:0000313" key="5">
    <source>
        <dbReference type="EMBL" id="MEI5686723.1"/>
    </source>
</evidence>
<proteinExistence type="predicted"/>
<feature type="compositionally biased region" description="Pro residues" evidence="4">
    <location>
        <begin position="665"/>
        <end position="684"/>
    </location>
</feature>
<dbReference type="Gene3D" id="2.170.130.10">
    <property type="entry name" value="TonB-dependent receptor, plug domain"/>
    <property type="match status" value="1"/>
</dbReference>
<gene>
    <name evidence="5" type="ORF">V8201_06480</name>
</gene>
<dbReference type="SUPFAM" id="SSF56935">
    <property type="entry name" value="Porins"/>
    <property type="match status" value="1"/>
</dbReference>
<dbReference type="InterPro" id="IPR036942">
    <property type="entry name" value="Beta-barrel_TonB_sf"/>
</dbReference>
<keyword evidence="5" id="KW-0675">Receptor</keyword>
<reference evidence="5 6" key="1">
    <citation type="journal article" date="2013" name="Int. J. Syst. Evol. Microbiol.">
        <title>Sphingomonas kyungheensis sp. nov., a bacterium with ginsenoside-converting activity isolated from soil of a ginseng field.</title>
        <authorList>
            <person name="Son H.M."/>
            <person name="Yang J.E."/>
            <person name="Park Y."/>
            <person name="Han C.K."/>
            <person name="Kim S.G."/>
            <person name="Kook M."/>
            <person name="Yi T.H."/>
        </authorList>
    </citation>
    <scope>NUCLEOTIDE SEQUENCE [LARGE SCALE GENOMIC DNA]</scope>
    <source>
        <strain evidence="5 6">LMG 26582</strain>
    </source>
</reference>
<dbReference type="PANTHER" id="PTHR47234:SF1">
    <property type="entry name" value="TONB-DEPENDENT RECEPTOR"/>
    <property type="match status" value="1"/>
</dbReference>
<dbReference type="EMBL" id="JBBBDM010000002">
    <property type="protein sequence ID" value="MEI5686723.1"/>
    <property type="molecule type" value="Genomic_DNA"/>
</dbReference>
<accession>A0ABU8H146</accession>
<organism evidence="5 6">
    <name type="scientific">Sphingomonas kyungheensis</name>
    <dbReference type="NCBI Taxonomy" id="1069987"/>
    <lineage>
        <taxon>Bacteria</taxon>
        <taxon>Pseudomonadati</taxon>
        <taxon>Pseudomonadota</taxon>
        <taxon>Alphaproteobacteria</taxon>
        <taxon>Sphingomonadales</taxon>
        <taxon>Sphingomonadaceae</taxon>
        <taxon>Sphingomonas</taxon>
    </lineage>
</organism>
<dbReference type="RefSeq" id="WP_336544774.1">
    <property type="nucleotide sequence ID" value="NZ_JBBBDM010000002.1"/>
</dbReference>
<comment type="subcellular location">
    <subcellularLocation>
        <location evidence="1">Cell outer membrane</location>
    </subcellularLocation>
</comment>
<comment type="caution">
    <text evidence="5">The sequence shown here is derived from an EMBL/GenBank/DDBJ whole genome shotgun (WGS) entry which is preliminary data.</text>
</comment>
<keyword evidence="3" id="KW-0998">Cell outer membrane</keyword>
<dbReference type="InterPro" id="IPR037066">
    <property type="entry name" value="Plug_dom_sf"/>
</dbReference>
<name>A0ABU8H146_9SPHN</name>
<evidence type="ECO:0000256" key="1">
    <source>
        <dbReference type="ARBA" id="ARBA00004442"/>
    </source>
</evidence>
<sequence length="839" mass="88612">MRRWFIGGIALAIPGGSAAQTAAHAPPGDIVVVGEKLRGSAIGDSAPVAVLDAQAIKALGASRIDDLLRLLKPLTTSNSGADPVFLLNGRRISGYEELQTLPPEAIERTEILAESDSARFGFPPTVRITNFITKRRFRALEASEDSSTTTEGGGSAATFLLGSTRLDKDRRTSVTLSYERQDPLLASRRSPAPDPGVLYDTIGTIAAPAGGSVDPALDALAGRPVTSVSVPGDPGARATLAGYAAAAAGPRRITDLAPYQSLTSRDQLRVNATHAMPIGNTVTGSLNLSMDAQRGMGLAGLSTAALRVPAGNPAAPFAGDVLLYRYLPEAGVLAQRTRALTLHGGATLQGSLRRWLWSVTGSYDRSRTSAMVDLGVDTGAAQAAIDAGADPYQPFDAAWLRQREVSRSRTLARTVSAKANVTGPLLALPAGDARVTLTADAARTSSAGRSTAAATPPLRRDTESANVAFELPLASAERGILSPLGTLTANAGIGIAAVSDYGSLASRNLGLIWAPRKRVQITASTSVSRTAPEIALLTQPVVAVPNAPFFDFLTGTSPLVTVVAGGNPALGPQRRQIDTAGIGWQPFRGKELRFNLDYIETTTDGQVSYPVGGTDALQSAFPNRFERDAAGRLVLVDLRPLNLARERERKLQARVSLWTMLGAKPPEPPPPAKEAPPPPPPKPRPSLYTFVTATARIDDRLLPRVGQPELDLLAGESVTGNGGRTRYEVQGTLGGSVGAVNGGVFGMWQGATRIRSPIAASDLSFSGRTFLALYSTIDAQKIANGAAWAKSLSFQFNVNNLLNTRTVVRDRNGMTPYRYQRAFLDPYGRMVKLTVRKLF</sequence>
<dbReference type="Gene3D" id="2.40.170.20">
    <property type="entry name" value="TonB-dependent receptor, beta-barrel domain"/>
    <property type="match status" value="1"/>
</dbReference>
<evidence type="ECO:0000313" key="6">
    <source>
        <dbReference type="Proteomes" id="UP001367771"/>
    </source>
</evidence>
<dbReference type="Proteomes" id="UP001367771">
    <property type="component" value="Unassembled WGS sequence"/>
</dbReference>
<protein>
    <submittedName>
        <fullName evidence="5">TonB-dependent receptor</fullName>
    </submittedName>
</protein>
<feature type="region of interest" description="Disordered" evidence="4">
    <location>
        <begin position="661"/>
        <end position="687"/>
    </location>
</feature>
<keyword evidence="6" id="KW-1185">Reference proteome</keyword>
<evidence type="ECO:0000256" key="4">
    <source>
        <dbReference type="SAM" id="MobiDB-lite"/>
    </source>
</evidence>
<dbReference type="PANTHER" id="PTHR47234">
    <property type="match status" value="1"/>
</dbReference>
<evidence type="ECO:0000256" key="3">
    <source>
        <dbReference type="ARBA" id="ARBA00023237"/>
    </source>
</evidence>